<dbReference type="PROSITE" id="PS50985">
    <property type="entry name" value="GRAS"/>
    <property type="match status" value="1"/>
</dbReference>
<comment type="similarity">
    <text evidence="5">Belongs to the GRAS family.</text>
</comment>
<evidence type="ECO:0000256" key="2">
    <source>
        <dbReference type="ARBA" id="ARBA00023015"/>
    </source>
</evidence>
<comment type="subcellular location">
    <subcellularLocation>
        <location evidence="1">Nucleus</location>
    </subcellularLocation>
</comment>
<evidence type="ECO:0000256" key="4">
    <source>
        <dbReference type="ARBA" id="ARBA00023242"/>
    </source>
</evidence>
<evidence type="ECO:0000256" key="1">
    <source>
        <dbReference type="ARBA" id="ARBA00004123"/>
    </source>
</evidence>
<reference evidence="7 8" key="1">
    <citation type="journal article" date="2023" name="G3 (Bethesda)">
        <title>A chromosome-length genome assembly and annotation of blackberry (Rubus argutus, cv. 'Hillquist').</title>
        <authorList>
            <person name="Bruna T."/>
            <person name="Aryal R."/>
            <person name="Dudchenko O."/>
            <person name="Sargent D.J."/>
            <person name="Mead D."/>
            <person name="Buti M."/>
            <person name="Cavallini A."/>
            <person name="Hytonen T."/>
            <person name="Andres J."/>
            <person name="Pham M."/>
            <person name="Weisz D."/>
            <person name="Mascagni F."/>
            <person name="Usai G."/>
            <person name="Natali L."/>
            <person name="Bassil N."/>
            <person name="Fernandez G.E."/>
            <person name="Lomsadze A."/>
            <person name="Armour M."/>
            <person name="Olukolu B."/>
            <person name="Poorten T."/>
            <person name="Britton C."/>
            <person name="Davik J."/>
            <person name="Ashrafi H."/>
            <person name="Aiden E.L."/>
            <person name="Borodovsky M."/>
            <person name="Worthington M."/>
        </authorList>
    </citation>
    <scope>NUCLEOTIDE SEQUENCE [LARGE SCALE GENOMIC DNA]</scope>
    <source>
        <strain evidence="7">PI 553951</strain>
    </source>
</reference>
<sequence length="699" mass="79217">MDTLLERFSVPMEAFQFDQGSISNYSYPNLGNGFEVDHKCINPLLLPTKLDHPSDSSTFLNLGSDGDAGHIVDYNNPVLKYISDILLEDDIEDKPCMMQDCLALQAAEKSFYEVLNQKDPPSLNNSVDNSDDFRQSCHSSNDNIAGKTNWVGDHSEISSHVQSTFGECVSDTLLVSDSLSEMRRLASFGRLEEANNFLPNENFEITNLERSQSVLQGFETLIGSISASELQSDAYNSAHRLEGKKNRQREDGQCLEEWRSNKQSVAYSADDDTEPQEMFDKALLFQGVNHDSSGESFKAEGSGQSKGSKPVRSKRQNKKGKIVDLCTMLTQCAQAIASHEQRTATELLKQIRQHSSPYGEATQRLAHYFADGLEVRLAGARTPSYSPIASMHISTVEILKSYQVYVTSTPFKTVPHFFANGTIMKLAEKATMLHIIDFGTSYGFQWPSLIQCLSERPSGPPKLRITAIELPQPGFRPTERIEETGRRLAKYSTRFSVPFEFHVIAQKWETVRFDDLRIDRNELIVVNCLHRLKHIPDVTMMGKSPRDAVLKLIKKINPKIFIHGVVNGAYNSPFFLTRFKQALFHFNALFDVFEATIPCENQQRLFFERAGHGRDIMNVVACEGLEIVEMPETYQKWQVRNVRAGFKQLPLDQELVKKVKSMSKSMGYHNDFSIGEDEQWMLQGWKGRILMALCFWKCQ</sequence>
<feature type="region of interest" description="SAW" evidence="5">
    <location>
        <begin position="621"/>
        <end position="697"/>
    </location>
</feature>
<evidence type="ECO:0000256" key="3">
    <source>
        <dbReference type="ARBA" id="ARBA00023163"/>
    </source>
</evidence>
<keyword evidence="2" id="KW-0805">Transcription regulation</keyword>
<feature type="region of interest" description="Leucine repeat II (LRII)" evidence="5">
    <location>
        <begin position="483"/>
        <end position="515"/>
    </location>
</feature>
<keyword evidence="8" id="KW-1185">Reference proteome</keyword>
<gene>
    <name evidence="7" type="ORF">M0R45_017214</name>
</gene>
<evidence type="ECO:0000313" key="7">
    <source>
        <dbReference type="EMBL" id="KAK9940559.1"/>
    </source>
</evidence>
<comment type="caution">
    <text evidence="5">Lacks conserved residue(s) required for the propagation of feature annotation.</text>
</comment>
<keyword evidence="4" id="KW-0539">Nucleus</keyword>
<name>A0AAW1XXD1_RUBAR</name>
<evidence type="ECO:0000256" key="5">
    <source>
        <dbReference type="PROSITE-ProRule" id="PRU01191"/>
    </source>
</evidence>
<comment type="caution">
    <text evidence="7">The sequence shown here is derived from an EMBL/GenBank/DDBJ whole genome shotgun (WGS) entry which is preliminary data.</text>
</comment>
<dbReference type="EMBL" id="JBEDUW010000003">
    <property type="protein sequence ID" value="KAK9940559.1"/>
    <property type="molecule type" value="Genomic_DNA"/>
</dbReference>
<accession>A0AAW1XXD1</accession>
<dbReference type="Pfam" id="PF03514">
    <property type="entry name" value="GRAS"/>
    <property type="match status" value="1"/>
</dbReference>
<proteinExistence type="inferred from homology"/>
<evidence type="ECO:0000313" key="8">
    <source>
        <dbReference type="Proteomes" id="UP001457282"/>
    </source>
</evidence>
<feature type="short sequence motif" description="VHIID" evidence="5">
    <location>
        <begin position="433"/>
        <end position="437"/>
    </location>
</feature>
<organism evidence="7 8">
    <name type="scientific">Rubus argutus</name>
    <name type="common">Southern blackberry</name>
    <dbReference type="NCBI Taxonomy" id="59490"/>
    <lineage>
        <taxon>Eukaryota</taxon>
        <taxon>Viridiplantae</taxon>
        <taxon>Streptophyta</taxon>
        <taxon>Embryophyta</taxon>
        <taxon>Tracheophyta</taxon>
        <taxon>Spermatophyta</taxon>
        <taxon>Magnoliopsida</taxon>
        <taxon>eudicotyledons</taxon>
        <taxon>Gunneridae</taxon>
        <taxon>Pentapetalae</taxon>
        <taxon>rosids</taxon>
        <taxon>fabids</taxon>
        <taxon>Rosales</taxon>
        <taxon>Rosaceae</taxon>
        <taxon>Rosoideae</taxon>
        <taxon>Rosoideae incertae sedis</taxon>
        <taxon>Rubus</taxon>
    </lineage>
</organism>
<feature type="region of interest" description="Leucine repeat I (LRI)" evidence="5">
    <location>
        <begin position="323"/>
        <end position="383"/>
    </location>
</feature>
<dbReference type="PANTHER" id="PTHR31636">
    <property type="entry name" value="OSJNBA0084A10.13 PROTEIN-RELATED"/>
    <property type="match status" value="1"/>
</dbReference>
<dbReference type="InterPro" id="IPR005202">
    <property type="entry name" value="TF_GRAS"/>
</dbReference>
<dbReference type="AlphaFoldDB" id="A0AAW1XXD1"/>
<keyword evidence="3" id="KW-0804">Transcription</keyword>
<evidence type="ECO:0000256" key="6">
    <source>
        <dbReference type="SAM" id="MobiDB-lite"/>
    </source>
</evidence>
<dbReference type="Proteomes" id="UP001457282">
    <property type="component" value="Unassembled WGS sequence"/>
</dbReference>
<dbReference type="GO" id="GO:0005634">
    <property type="term" value="C:nucleus"/>
    <property type="evidence" value="ECO:0007669"/>
    <property type="project" value="UniProtKB-SubCell"/>
</dbReference>
<protein>
    <submittedName>
        <fullName evidence="7">Uncharacterized protein</fullName>
    </submittedName>
</protein>
<feature type="region of interest" description="VHIID" evidence="5">
    <location>
        <begin position="402"/>
        <end position="467"/>
    </location>
</feature>
<feature type="compositionally biased region" description="Basic residues" evidence="6">
    <location>
        <begin position="309"/>
        <end position="318"/>
    </location>
</feature>
<feature type="region of interest" description="Disordered" evidence="6">
    <location>
        <begin position="293"/>
        <end position="318"/>
    </location>
</feature>